<dbReference type="SUPFAM" id="SSF52172">
    <property type="entry name" value="CheY-like"/>
    <property type="match status" value="1"/>
</dbReference>
<feature type="domain" description="Response regulatory" evidence="1">
    <location>
        <begin position="4"/>
        <end position="57"/>
    </location>
</feature>
<protein>
    <recommendedName>
        <fullName evidence="1">Response regulatory domain-containing protein</fullName>
    </recommendedName>
</protein>
<dbReference type="InterPro" id="IPR001789">
    <property type="entry name" value="Sig_transdc_resp-reg_receiver"/>
</dbReference>
<dbReference type="Gene3D" id="3.40.50.2300">
    <property type="match status" value="1"/>
</dbReference>
<dbReference type="GO" id="GO:0000160">
    <property type="term" value="P:phosphorelay signal transduction system"/>
    <property type="evidence" value="ECO:0007669"/>
    <property type="project" value="InterPro"/>
</dbReference>
<sequence length="57" mass="6481">MKIKCVITDDEPIARKGIKGYVEKIDFLQLVGECEDALQLNTLLAEQEVDLIFLDIE</sequence>
<gene>
    <name evidence="2" type="ORF">SDC9_172109</name>
</gene>
<dbReference type="PROSITE" id="PS50110">
    <property type="entry name" value="RESPONSE_REGULATORY"/>
    <property type="match status" value="1"/>
</dbReference>
<organism evidence="2">
    <name type="scientific">bioreactor metagenome</name>
    <dbReference type="NCBI Taxonomy" id="1076179"/>
    <lineage>
        <taxon>unclassified sequences</taxon>
        <taxon>metagenomes</taxon>
        <taxon>ecological metagenomes</taxon>
    </lineage>
</organism>
<name>A0A645GCT2_9ZZZZ</name>
<accession>A0A645GCT2</accession>
<reference evidence="2" key="1">
    <citation type="submission" date="2019-08" db="EMBL/GenBank/DDBJ databases">
        <authorList>
            <person name="Kucharzyk K."/>
            <person name="Murdoch R.W."/>
            <person name="Higgins S."/>
            <person name="Loffler F."/>
        </authorList>
    </citation>
    <scope>NUCLEOTIDE SEQUENCE</scope>
</reference>
<evidence type="ECO:0000259" key="1">
    <source>
        <dbReference type="PROSITE" id="PS50110"/>
    </source>
</evidence>
<evidence type="ECO:0000313" key="2">
    <source>
        <dbReference type="EMBL" id="MPN24707.1"/>
    </source>
</evidence>
<dbReference type="EMBL" id="VSSQ01073638">
    <property type="protein sequence ID" value="MPN24707.1"/>
    <property type="molecule type" value="Genomic_DNA"/>
</dbReference>
<proteinExistence type="predicted"/>
<dbReference type="AlphaFoldDB" id="A0A645GCT2"/>
<dbReference type="InterPro" id="IPR011006">
    <property type="entry name" value="CheY-like_superfamily"/>
</dbReference>
<comment type="caution">
    <text evidence="2">The sequence shown here is derived from an EMBL/GenBank/DDBJ whole genome shotgun (WGS) entry which is preliminary data.</text>
</comment>